<organism evidence="1 2">
    <name type="scientific">Elysia marginata</name>
    <dbReference type="NCBI Taxonomy" id="1093978"/>
    <lineage>
        <taxon>Eukaryota</taxon>
        <taxon>Metazoa</taxon>
        <taxon>Spiralia</taxon>
        <taxon>Lophotrochozoa</taxon>
        <taxon>Mollusca</taxon>
        <taxon>Gastropoda</taxon>
        <taxon>Heterobranchia</taxon>
        <taxon>Euthyneura</taxon>
        <taxon>Panpulmonata</taxon>
        <taxon>Sacoglossa</taxon>
        <taxon>Placobranchoidea</taxon>
        <taxon>Plakobranchidae</taxon>
        <taxon>Elysia</taxon>
    </lineage>
</organism>
<evidence type="ECO:0000313" key="1">
    <source>
        <dbReference type="EMBL" id="GFS00355.1"/>
    </source>
</evidence>
<dbReference type="AlphaFoldDB" id="A0AAV4HS00"/>
<keyword evidence="2" id="KW-1185">Reference proteome</keyword>
<dbReference type="EMBL" id="BMAT01009180">
    <property type="protein sequence ID" value="GFS00355.1"/>
    <property type="molecule type" value="Genomic_DNA"/>
</dbReference>
<evidence type="ECO:0000313" key="2">
    <source>
        <dbReference type="Proteomes" id="UP000762676"/>
    </source>
</evidence>
<sequence>MGTIFKNRNIQCGTKVKVFKACVWSDLMYRSECWTFTKEMEKRFLADKMSFIRKIFRISRTQKKTKESAGTDRSLLRLIRKRQMQFFCQINIHDGLEKLILHGKVKRKTRSRSTTTQSFMDSLSRLINISKKTLSKLGIFRRTEDREAWKSLIVDVCA</sequence>
<name>A0AAV4HS00_9GAST</name>
<reference evidence="1 2" key="1">
    <citation type="journal article" date="2021" name="Elife">
        <title>Chloroplast acquisition without the gene transfer in kleptoplastic sea slugs, Plakobranchus ocellatus.</title>
        <authorList>
            <person name="Maeda T."/>
            <person name="Takahashi S."/>
            <person name="Yoshida T."/>
            <person name="Shimamura S."/>
            <person name="Takaki Y."/>
            <person name="Nagai Y."/>
            <person name="Toyoda A."/>
            <person name="Suzuki Y."/>
            <person name="Arimoto A."/>
            <person name="Ishii H."/>
            <person name="Satoh N."/>
            <person name="Nishiyama T."/>
            <person name="Hasebe M."/>
            <person name="Maruyama T."/>
            <person name="Minagawa J."/>
            <person name="Obokata J."/>
            <person name="Shigenobu S."/>
        </authorList>
    </citation>
    <scope>NUCLEOTIDE SEQUENCE [LARGE SCALE GENOMIC DNA]</scope>
</reference>
<dbReference type="Proteomes" id="UP000762676">
    <property type="component" value="Unassembled WGS sequence"/>
</dbReference>
<accession>A0AAV4HS00</accession>
<gene>
    <name evidence="1" type="ORF">ElyMa_004552600</name>
</gene>
<protein>
    <submittedName>
        <fullName evidence="1">Uncharacterized protein</fullName>
    </submittedName>
</protein>
<comment type="caution">
    <text evidence="1">The sequence shown here is derived from an EMBL/GenBank/DDBJ whole genome shotgun (WGS) entry which is preliminary data.</text>
</comment>
<proteinExistence type="predicted"/>